<feature type="DNA-binding region" description="H-T-H motif" evidence="4">
    <location>
        <begin position="67"/>
        <end position="86"/>
    </location>
</feature>
<sequence>MYPEPPAKTGAAHAASETPGTAAAPASAAPTADAAPGPRQLHREATTSEILRLARAQLAEVGPAGLSLRKIAREMDLVSSAVYRYFPSRDALLTRLILDGYSEYGAAVELAEAPVSRDDHRARFEAAAAALRDWALANPNSYALIYGSPVPGYHAPQDTIAAASRAGLVLMRILEDLRAAGHAFPAGGEVFAQGDAVAHLRDRLGPTLDAGHIALGIDVWSHLMGLISFETFGQFTNMITDPGRFYRAAVAESLTRFGL</sequence>
<name>A0ABW3TLW3_9MICO</name>
<dbReference type="Pfam" id="PF00440">
    <property type="entry name" value="TetR_N"/>
    <property type="match status" value="1"/>
</dbReference>
<evidence type="ECO:0000256" key="4">
    <source>
        <dbReference type="PROSITE-ProRule" id="PRU00335"/>
    </source>
</evidence>
<reference evidence="8" key="1">
    <citation type="journal article" date="2019" name="Int. J. Syst. Evol. Microbiol.">
        <title>The Global Catalogue of Microorganisms (GCM) 10K type strain sequencing project: providing services to taxonomists for standard genome sequencing and annotation.</title>
        <authorList>
            <consortium name="The Broad Institute Genomics Platform"/>
            <consortium name="The Broad Institute Genome Sequencing Center for Infectious Disease"/>
            <person name="Wu L."/>
            <person name="Ma J."/>
        </authorList>
    </citation>
    <scope>NUCLEOTIDE SEQUENCE [LARGE SCALE GENOMIC DNA]</scope>
    <source>
        <strain evidence="8">CCUG 50213</strain>
    </source>
</reference>
<proteinExistence type="predicted"/>
<feature type="region of interest" description="Disordered" evidence="5">
    <location>
        <begin position="1"/>
        <end position="40"/>
    </location>
</feature>
<dbReference type="InterPro" id="IPR025996">
    <property type="entry name" value="MT1864/Rv1816-like_C"/>
</dbReference>
<dbReference type="Pfam" id="PF13305">
    <property type="entry name" value="TetR_C_33"/>
    <property type="match status" value="1"/>
</dbReference>
<feature type="domain" description="HTH tetR-type" evidence="6">
    <location>
        <begin position="44"/>
        <end position="104"/>
    </location>
</feature>
<dbReference type="PROSITE" id="PS50977">
    <property type="entry name" value="HTH_TETR_2"/>
    <property type="match status" value="1"/>
</dbReference>
<gene>
    <name evidence="7" type="ORF">ACFQ3U_07415</name>
</gene>
<dbReference type="PANTHER" id="PTHR30055:SF243">
    <property type="entry name" value="HTH-TYPE TRANSCRIPTIONAL REGULATOR RV1816"/>
    <property type="match status" value="1"/>
</dbReference>
<protein>
    <submittedName>
        <fullName evidence="7">TetR/AcrR family transcriptional regulator</fullName>
    </submittedName>
</protein>
<evidence type="ECO:0000256" key="3">
    <source>
        <dbReference type="ARBA" id="ARBA00023163"/>
    </source>
</evidence>
<evidence type="ECO:0000259" key="6">
    <source>
        <dbReference type="PROSITE" id="PS50977"/>
    </source>
</evidence>
<feature type="compositionally biased region" description="Low complexity" evidence="5">
    <location>
        <begin position="11"/>
        <end position="38"/>
    </location>
</feature>
<evidence type="ECO:0000313" key="7">
    <source>
        <dbReference type="EMBL" id="MFD1201716.1"/>
    </source>
</evidence>
<dbReference type="RefSeq" id="WP_343957696.1">
    <property type="nucleotide sequence ID" value="NZ_BAAAKZ010000002.1"/>
</dbReference>
<dbReference type="Gene3D" id="1.10.357.10">
    <property type="entry name" value="Tetracycline Repressor, domain 2"/>
    <property type="match status" value="1"/>
</dbReference>
<keyword evidence="8" id="KW-1185">Reference proteome</keyword>
<dbReference type="InterPro" id="IPR050109">
    <property type="entry name" value="HTH-type_TetR-like_transc_reg"/>
</dbReference>
<dbReference type="EMBL" id="JBHTLY010000002">
    <property type="protein sequence ID" value="MFD1201716.1"/>
    <property type="molecule type" value="Genomic_DNA"/>
</dbReference>
<keyword evidence="3" id="KW-0804">Transcription</keyword>
<dbReference type="InterPro" id="IPR009057">
    <property type="entry name" value="Homeodomain-like_sf"/>
</dbReference>
<dbReference type="SUPFAM" id="SSF48498">
    <property type="entry name" value="Tetracyclin repressor-like, C-terminal domain"/>
    <property type="match status" value="1"/>
</dbReference>
<keyword evidence="2 4" id="KW-0238">DNA-binding</keyword>
<dbReference type="PANTHER" id="PTHR30055">
    <property type="entry name" value="HTH-TYPE TRANSCRIPTIONAL REGULATOR RUTR"/>
    <property type="match status" value="1"/>
</dbReference>
<dbReference type="Proteomes" id="UP001597181">
    <property type="component" value="Unassembled WGS sequence"/>
</dbReference>
<accession>A0ABW3TLW3</accession>
<evidence type="ECO:0000256" key="2">
    <source>
        <dbReference type="ARBA" id="ARBA00023125"/>
    </source>
</evidence>
<comment type="caution">
    <text evidence="7">The sequence shown here is derived from an EMBL/GenBank/DDBJ whole genome shotgun (WGS) entry which is preliminary data.</text>
</comment>
<organism evidence="7 8">
    <name type="scientific">Leucobacter albus</name>
    <dbReference type="NCBI Taxonomy" id="272210"/>
    <lineage>
        <taxon>Bacteria</taxon>
        <taxon>Bacillati</taxon>
        <taxon>Actinomycetota</taxon>
        <taxon>Actinomycetes</taxon>
        <taxon>Micrococcales</taxon>
        <taxon>Microbacteriaceae</taxon>
        <taxon>Leucobacter</taxon>
    </lineage>
</organism>
<evidence type="ECO:0000256" key="5">
    <source>
        <dbReference type="SAM" id="MobiDB-lite"/>
    </source>
</evidence>
<evidence type="ECO:0000313" key="8">
    <source>
        <dbReference type="Proteomes" id="UP001597181"/>
    </source>
</evidence>
<dbReference type="InterPro" id="IPR036271">
    <property type="entry name" value="Tet_transcr_reg_TetR-rel_C_sf"/>
</dbReference>
<dbReference type="InterPro" id="IPR001647">
    <property type="entry name" value="HTH_TetR"/>
</dbReference>
<keyword evidence="1" id="KW-0805">Transcription regulation</keyword>
<evidence type="ECO:0000256" key="1">
    <source>
        <dbReference type="ARBA" id="ARBA00023015"/>
    </source>
</evidence>
<dbReference type="SUPFAM" id="SSF46689">
    <property type="entry name" value="Homeodomain-like"/>
    <property type="match status" value="1"/>
</dbReference>